<dbReference type="AlphaFoldDB" id="A0A3R9QVW2"/>
<gene>
    <name evidence="1" type="ORF">D8847_05135</name>
</gene>
<name>A0A3R9QVW2_STRMT</name>
<accession>A0A3R9QVW2</accession>
<dbReference type="EMBL" id="RJNY01000009">
    <property type="protein sequence ID" value="RSI97240.1"/>
    <property type="molecule type" value="Genomic_DNA"/>
</dbReference>
<evidence type="ECO:0000313" key="1">
    <source>
        <dbReference type="EMBL" id="RSI97240.1"/>
    </source>
</evidence>
<evidence type="ECO:0000313" key="2">
    <source>
        <dbReference type="Proteomes" id="UP000281657"/>
    </source>
</evidence>
<sequence length="36" mass="4180">MVDEKFVNSGIPTLDASNLTYEFEQDAREYCFYGIL</sequence>
<protein>
    <submittedName>
        <fullName evidence="1">Uncharacterized protein</fullName>
    </submittedName>
</protein>
<reference evidence="1 2" key="1">
    <citation type="submission" date="2018-11" db="EMBL/GenBank/DDBJ databases">
        <title>Species Designations Belie Phenotypic and Genotypic Heterogeneity in Oral Streptococci.</title>
        <authorList>
            <person name="Velsko I."/>
        </authorList>
    </citation>
    <scope>NUCLEOTIDE SEQUENCE [LARGE SCALE GENOMIC DNA]</scope>
    <source>
        <strain evidence="1 2">BCC60</strain>
    </source>
</reference>
<organism evidence="1 2">
    <name type="scientific">Streptococcus mitis</name>
    <dbReference type="NCBI Taxonomy" id="28037"/>
    <lineage>
        <taxon>Bacteria</taxon>
        <taxon>Bacillati</taxon>
        <taxon>Bacillota</taxon>
        <taxon>Bacilli</taxon>
        <taxon>Lactobacillales</taxon>
        <taxon>Streptococcaceae</taxon>
        <taxon>Streptococcus</taxon>
        <taxon>Streptococcus mitis group</taxon>
    </lineage>
</organism>
<dbReference type="Proteomes" id="UP000281657">
    <property type="component" value="Unassembled WGS sequence"/>
</dbReference>
<comment type="caution">
    <text evidence="1">The sequence shown here is derived from an EMBL/GenBank/DDBJ whole genome shotgun (WGS) entry which is preliminary data.</text>
</comment>
<proteinExistence type="predicted"/>